<accession>A0A2S7FG31</accession>
<feature type="transmembrane region" description="Helical" evidence="6">
    <location>
        <begin position="59"/>
        <end position="77"/>
    </location>
</feature>
<protein>
    <recommendedName>
        <fullName evidence="9">Iron export ABC transporter permease subunit FetB</fullName>
    </recommendedName>
</protein>
<proteinExistence type="inferred from homology"/>
<feature type="transmembrane region" description="Helical" evidence="6">
    <location>
        <begin position="187"/>
        <end position="208"/>
    </location>
</feature>
<dbReference type="PANTHER" id="PTHR30028:SF0">
    <property type="entry name" value="PROTEIN ALUMINUM SENSITIVE 3"/>
    <property type="match status" value="1"/>
</dbReference>
<dbReference type="Pfam" id="PF03649">
    <property type="entry name" value="UPF0014"/>
    <property type="match status" value="1"/>
</dbReference>
<evidence type="ECO:0000313" key="8">
    <source>
        <dbReference type="Proteomes" id="UP000238081"/>
    </source>
</evidence>
<evidence type="ECO:0000256" key="1">
    <source>
        <dbReference type="ARBA" id="ARBA00004141"/>
    </source>
</evidence>
<feature type="transmembrane region" description="Helical" evidence="6">
    <location>
        <begin position="118"/>
        <end position="140"/>
    </location>
</feature>
<reference evidence="7 8" key="1">
    <citation type="submission" date="2016-01" db="EMBL/GenBank/DDBJ databases">
        <title>Characterization of the Clostridium difficile lineages that are prevalent in Hong Kong and China.</title>
        <authorList>
            <person name="Kwok J.S.-L."/>
            <person name="Lam W.-Y."/>
            <person name="Ip M."/>
            <person name="Chan T.-F."/>
            <person name="Hawkey P.M."/>
            <person name="Tsui S.K.-W."/>
        </authorList>
    </citation>
    <scope>NUCLEOTIDE SEQUENCE [LARGE SCALE GENOMIC DNA]</scope>
    <source>
        <strain evidence="7 8">300064</strain>
    </source>
</reference>
<keyword evidence="3 6" id="KW-0812">Transmembrane</keyword>
<keyword evidence="4 6" id="KW-1133">Transmembrane helix</keyword>
<dbReference type="RefSeq" id="WP_043661660.1">
    <property type="nucleotide sequence ID" value="NZ_JSEG01000001.1"/>
</dbReference>
<keyword evidence="5 6" id="KW-0472">Membrane</keyword>
<evidence type="ECO:0000256" key="3">
    <source>
        <dbReference type="ARBA" id="ARBA00022692"/>
    </source>
</evidence>
<dbReference type="Proteomes" id="UP000238081">
    <property type="component" value="Unassembled WGS sequence"/>
</dbReference>
<dbReference type="AlphaFoldDB" id="A0A2S7FG31"/>
<evidence type="ECO:0000313" key="7">
    <source>
        <dbReference type="EMBL" id="PPV17992.1"/>
    </source>
</evidence>
<feature type="transmembrane region" description="Helical" evidence="6">
    <location>
        <begin position="34"/>
        <end position="53"/>
    </location>
</feature>
<evidence type="ECO:0000256" key="6">
    <source>
        <dbReference type="SAM" id="Phobius"/>
    </source>
</evidence>
<name>A0A2S7FG31_CLOBU</name>
<comment type="similarity">
    <text evidence="2">Belongs to the UPF0014 family.</text>
</comment>
<comment type="caution">
    <text evidence="7">The sequence shown here is derived from an EMBL/GenBank/DDBJ whole genome shotgun (WGS) entry which is preliminary data.</text>
</comment>
<feature type="transmembrane region" description="Helical" evidence="6">
    <location>
        <begin position="6"/>
        <end position="22"/>
    </location>
</feature>
<gene>
    <name evidence="7" type="ORF">AWN73_00880</name>
</gene>
<evidence type="ECO:0000256" key="4">
    <source>
        <dbReference type="ARBA" id="ARBA00022989"/>
    </source>
</evidence>
<evidence type="ECO:0008006" key="9">
    <source>
        <dbReference type="Google" id="ProtNLM"/>
    </source>
</evidence>
<feature type="transmembrane region" description="Helical" evidence="6">
    <location>
        <begin position="214"/>
        <end position="236"/>
    </location>
</feature>
<evidence type="ECO:0000256" key="5">
    <source>
        <dbReference type="ARBA" id="ARBA00023136"/>
    </source>
</evidence>
<evidence type="ECO:0000256" key="2">
    <source>
        <dbReference type="ARBA" id="ARBA00005268"/>
    </source>
</evidence>
<feature type="transmembrane region" description="Helical" evidence="6">
    <location>
        <begin position="86"/>
        <end position="106"/>
    </location>
</feature>
<organism evidence="7 8">
    <name type="scientific">Clostridium butyricum</name>
    <dbReference type="NCBI Taxonomy" id="1492"/>
    <lineage>
        <taxon>Bacteria</taxon>
        <taxon>Bacillati</taxon>
        <taxon>Bacillota</taxon>
        <taxon>Clostridia</taxon>
        <taxon>Eubacteriales</taxon>
        <taxon>Clostridiaceae</taxon>
        <taxon>Clostridium</taxon>
    </lineage>
</organism>
<dbReference type="PANTHER" id="PTHR30028">
    <property type="entry name" value="UPF0014 INNER MEMBRANE PROTEIN YBBM-RELATED"/>
    <property type="match status" value="1"/>
</dbReference>
<dbReference type="GO" id="GO:0005886">
    <property type="term" value="C:plasma membrane"/>
    <property type="evidence" value="ECO:0007669"/>
    <property type="project" value="TreeGrafter"/>
</dbReference>
<sequence length="250" mass="27335">MNTQSLILSSVLIGIPVFISYKEKLSMEKDILISIVRAIIQLVIVGYLLEFFFQVDNKFITVILLLIMIINASYNAGKKFGKLKKAVFISCIAMIIGTGVTLSVLILSGSLEFKPQDIIPTGGMIVSNSMVAIGLAYRNLNNEFNDKKMEIEIKLALGADIREASHDILKESIKTGLVPVIDSAKTLGIVSLPGMMTGLILGGASPIVAIKYQIMVTFMILSSAAISTLICVYMGYKSFFNKRMQINLIL</sequence>
<dbReference type="InterPro" id="IPR005226">
    <property type="entry name" value="UPF0014_fam"/>
</dbReference>
<dbReference type="EMBL" id="LRDH01000001">
    <property type="protein sequence ID" value="PPV17992.1"/>
    <property type="molecule type" value="Genomic_DNA"/>
</dbReference>
<comment type="subcellular location">
    <subcellularLocation>
        <location evidence="1">Membrane</location>
        <topology evidence="1">Multi-pass membrane protein</topology>
    </subcellularLocation>
</comment>